<dbReference type="PANTHER" id="PTHR11782">
    <property type="entry name" value="ADENOSINE/GUANOSINE DIPHOSPHATASE"/>
    <property type="match status" value="1"/>
</dbReference>
<dbReference type="EMBL" id="SWFS01000034">
    <property type="protein sequence ID" value="KAA8917434.1"/>
    <property type="molecule type" value="Genomic_DNA"/>
</dbReference>
<protein>
    <recommendedName>
        <fullName evidence="5">guanosine-diphosphatase</fullName>
        <ecNumber evidence="5">3.6.1.42</ecNumber>
    </recommendedName>
</protein>
<evidence type="ECO:0000313" key="11">
    <source>
        <dbReference type="Proteomes" id="UP000761534"/>
    </source>
</evidence>
<dbReference type="GO" id="GO:0004382">
    <property type="term" value="F:GDP phosphatase activity"/>
    <property type="evidence" value="ECO:0007669"/>
    <property type="project" value="UniProtKB-EC"/>
</dbReference>
<dbReference type="EC" id="3.6.1.42" evidence="5"/>
<dbReference type="GO" id="GO:0005524">
    <property type="term" value="F:ATP binding"/>
    <property type="evidence" value="ECO:0007669"/>
    <property type="project" value="UniProtKB-KW"/>
</dbReference>
<accession>A0A642VDH1</accession>
<gene>
    <name evidence="10" type="ORF">TRICI_000383</name>
</gene>
<name>A0A642VDH1_9ASCO</name>
<evidence type="ECO:0000256" key="1">
    <source>
        <dbReference type="ARBA" id="ARBA00004323"/>
    </source>
</evidence>
<keyword evidence="9" id="KW-0812">Transmembrane</keyword>
<keyword evidence="7" id="KW-0067">ATP-binding</keyword>
<keyword evidence="3 8" id="KW-0378">Hydrolase</keyword>
<evidence type="ECO:0000256" key="4">
    <source>
        <dbReference type="ARBA" id="ARBA00037742"/>
    </source>
</evidence>
<evidence type="ECO:0000313" key="10">
    <source>
        <dbReference type="EMBL" id="KAA8917434.1"/>
    </source>
</evidence>
<comment type="caution">
    <text evidence="10">The sequence shown here is derived from an EMBL/GenBank/DDBJ whole genome shotgun (WGS) entry which is preliminary data.</text>
</comment>
<dbReference type="CDD" id="cd24040">
    <property type="entry name" value="ASKHA_NBD_GDA1"/>
    <property type="match status" value="1"/>
</dbReference>
<dbReference type="VEuPathDB" id="FungiDB:TRICI_000383"/>
<reference evidence="10" key="1">
    <citation type="journal article" date="2019" name="G3 (Bethesda)">
        <title>Genome Assemblies of Two Rare Opportunistic Yeast Pathogens: Diutina rugosa (syn. Candida rugosa) and Trichomonascus ciferrii (syn. Candida ciferrii).</title>
        <authorList>
            <person name="Mixao V."/>
            <person name="Saus E."/>
            <person name="Hansen A.P."/>
            <person name="Lass-Florl C."/>
            <person name="Gabaldon T."/>
        </authorList>
    </citation>
    <scope>NUCLEOTIDE SEQUENCE</scope>
    <source>
        <strain evidence="10">CBS 4856</strain>
    </source>
</reference>
<comment type="similarity">
    <text evidence="2 8">Belongs to the GDA1/CD39 NTPase family.</text>
</comment>
<dbReference type="GO" id="GO:0045134">
    <property type="term" value="F:UDP phosphatase activity"/>
    <property type="evidence" value="ECO:0007669"/>
    <property type="project" value="TreeGrafter"/>
</dbReference>
<dbReference type="GO" id="GO:0006487">
    <property type="term" value="P:protein N-linked glycosylation"/>
    <property type="evidence" value="ECO:0007669"/>
    <property type="project" value="TreeGrafter"/>
</dbReference>
<keyword evidence="9" id="KW-1133">Transmembrane helix</keyword>
<dbReference type="OrthoDB" id="6372431at2759"/>
<keyword evidence="11" id="KW-1185">Reference proteome</keyword>
<dbReference type="GO" id="GO:0009134">
    <property type="term" value="P:nucleoside diphosphate catabolic process"/>
    <property type="evidence" value="ECO:0007669"/>
    <property type="project" value="TreeGrafter"/>
</dbReference>
<dbReference type="PANTHER" id="PTHR11782:SF83">
    <property type="entry name" value="GUANOSINE-DIPHOSPHATASE"/>
    <property type="match status" value="1"/>
</dbReference>
<evidence type="ECO:0000256" key="9">
    <source>
        <dbReference type="SAM" id="Phobius"/>
    </source>
</evidence>
<evidence type="ECO:0000256" key="7">
    <source>
        <dbReference type="PIRSR" id="PIRSR600407-2"/>
    </source>
</evidence>
<evidence type="ECO:0000256" key="8">
    <source>
        <dbReference type="RuleBase" id="RU003833"/>
    </source>
</evidence>
<comment type="function">
    <text evidence="4">After transfer of sugars to endogenous macromolecular acceptors, the enzyme converts nucleoside diphosphates to nucleoside monophosphates which in turn exit the Golgi lumen in a coupled antiporter reaction, allowing entry of additional nucleotide sugar from the cytosol.</text>
</comment>
<comment type="subcellular location">
    <subcellularLocation>
        <location evidence="1">Golgi apparatus membrane</location>
        <topology evidence="1">Single-pass type II membrane protein</topology>
    </subcellularLocation>
</comment>
<dbReference type="AlphaFoldDB" id="A0A642VDH1"/>
<keyword evidence="9" id="KW-0472">Membrane</keyword>
<dbReference type="Gene3D" id="3.30.420.40">
    <property type="match status" value="1"/>
</dbReference>
<dbReference type="Pfam" id="PF01150">
    <property type="entry name" value="GDA1_CD39"/>
    <property type="match status" value="1"/>
</dbReference>
<feature type="active site" description="Proton acceptor" evidence="6">
    <location>
        <position position="160"/>
    </location>
</feature>
<dbReference type="Gene3D" id="3.30.420.150">
    <property type="entry name" value="Exopolyphosphatase. Domain 2"/>
    <property type="match status" value="1"/>
</dbReference>
<dbReference type="PROSITE" id="PS01238">
    <property type="entry name" value="GDA1_CD39_NTPASE"/>
    <property type="match status" value="1"/>
</dbReference>
<evidence type="ECO:0000256" key="2">
    <source>
        <dbReference type="ARBA" id="ARBA00009283"/>
    </source>
</evidence>
<organism evidence="10 11">
    <name type="scientific">Trichomonascus ciferrii</name>
    <dbReference type="NCBI Taxonomy" id="44093"/>
    <lineage>
        <taxon>Eukaryota</taxon>
        <taxon>Fungi</taxon>
        <taxon>Dikarya</taxon>
        <taxon>Ascomycota</taxon>
        <taxon>Saccharomycotina</taxon>
        <taxon>Dipodascomycetes</taxon>
        <taxon>Dipodascales</taxon>
        <taxon>Trichomonascaceae</taxon>
        <taxon>Trichomonascus</taxon>
        <taxon>Trichomonascus ciferrii complex</taxon>
    </lineage>
</organism>
<evidence type="ECO:0000256" key="3">
    <source>
        <dbReference type="ARBA" id="ARBA00022801"/>
    </source>
</evidence>
<sequence>MWKDNGISMVRIGLFSFVLLVVSILVTLKLNNDTLHVLMVDAGSTGSRLHVFKFEHQGSAFPELKSGSFYQTIPGLSSYADDPELAAESLDDLFDAALKEIPRRYHSRTPVAVKATAGLRLLGADRSNTILNAVRERIGRNYPFFMQGNSSVEIMDGKDEGVYAWLTVNYLLNRIGHGDQTKTAAVFDLGGASTQIVFEPDFSVYSDVEAKNLLLHGDHRYDFKFGNHHHVLYQHSYLGYGLMEARKHIHKKISEINSTTNNPCISSGSRKTVTIGNQQFTMLGTSPTESQADNCIEVAKSILNLDKDCPHEPCAFNGVHQPSLTDTFSNEDVYIVSYFYDRVFQLGLNETFPLSDLKRLTETVCMGMSTWRNHFDPEVIEQLSDRPEWCLDLSFMFTILHYGYGLPLHRKLIVAKQIHNYELSWALGASLQMLRQPAQFPEIYPQP</sequence>
<feature type="binding site" evidence="7">
    <location>
        <begin position="191"/>
        <end position="195"/>
    </location>
    <ligand>
        <name>ATP</name>
        <dbReference type="ChEBI" id="CHEBI:30616"/>
    </ligand>
</feature>
<proteinExistence type="inferred from homology"/>
<dbReference type="Proteomes" id="UP000761534">
    <property type="component" value="Unassembled WGS sequence"/>
</dbReference>
<dbReference type="GO" id="GO:0000139">
    <property type="term" value="C:Golgi membrane"/>
    <property type="evidence" value="ECO:0007669"/>
    <property type="project" value="UniProtKB-SubCell"/>
</dbReference>
<evidence type="ECO:0000256" key="5">
    <source>
        <dbReference type="ARBA" id="ARBA00038903"/>
    </source>
</evidence>
<keyword evidence="7" id="KW-0547">Nucleotide-binding</keyword>
<evidence type="ECO:0000256" key="6">
    <source>
        <dbReference type="PIRSR" id="PIRSR600407-1"/>
    </source>
</evidence>
<dbReference type="GO" id="GO:0017111">
    <property type="term" value="F:ribonucleoside triphosphate phosphatase activity"/>
    <property type="evidence" value="ECO:0007669"/>
    <property type="project" value="TreeGrafter"/>
</dbReference>
<feature type="transmembrane region" description="Helical" evidence="9">
    <location>
        <begin position="12"/>
        <end position="30"/>
    </location>
</feature>
<dbReference type="InterPro" id="IPR000407">
    <property type="entry name" value="GDA1_CD39_NTPase"/>
</dbReference>